<dbReference type="PANTHER" id="PTHR43201">
    <property type="entry name" value="ACYL-COA SYNTHETASE"/>
    <property type="match status" value="1"/>
</dbReference>
<dbReference type="CDD" id="cd04433">
    <property type="entry name" value="AFD_class_I"/>
    <property type="match status" value="1"/>
</dbReference>
<reference evidence="6" key="1">
    <citation type="submission" date="2022-02" db="EMBL/GenBank/DDBJ databases">
        <title>Coral-associated bacteria.</title>
        <authorList>
            <person name="Tang K."/>
            <person name="Wang X."/>
        </authorList>
    </citation>
    <scope>NUCLEOTIDE SEQUENCE</scope>
    <source>
        <strain evidence="6">SCSIO 43006</strain>
    </source>
</reference>
<keyword evidence="3" id="KW-0812">Transmembrane</keyword>
<dbReference type="GO" id="GO:0016874">
    <property type="term" value="F:ligase activity"/>
    <property type="evidence" value="ECO:0007669"/>
    <property type="project" value="UniProtKB-KW"/>
</dbReference>
<evidence type="ECO:0000256" key="2">
    <source>
        <dbReference type="ARBA" id="ARBA00022598"/>
    </source>
</evidence>
<evidence type="ECO:0000313" key="6">
    <source>
        <dbReference type="EMBL" id="USD22417.1"/>
    </source>
</evidence>
<feature type="transmembrane region" description="Helical" evidence="3">
    <location>
        <begin position="236"/>
        <end position="258"/>
    </location>
</feature>
<proteinExistence type="inferred from homology"/>
<organism evidence="6 7">
    <name type="scientific">Microbulbifer variabilis</name>
    <dbReference type="NCBI Taxonomy" id="266805"/>
    <lineage>
        <taxon>Bacteria</taxon>
        <taxon>Pseudomonadati</taxon>
        <taxon>Pseudomonadota</taxon>
        <taxon>Gammaproteobacteria</taxon>
        <taxon>Cellvibrionales</taxon>
        <taxon>Microbulbiferaceae</taxon>
        <taxon>Microbulbifer</taxon>
    </lineage>
</organism>
<dbReference type="Proteomes" id="UP001055658">
    <property type="component" value="Chromosome"/>
</dbReference>
<protein>
    <submittedName>
        <fullName evidence="6">Acyl--CoA ligase</fullName>
    </submittedName>
</protein>
<sequence>MNNTGVIDIVPISVRQDWTSKGYYPEQTVYEKFCENAIKQPNKPAVLEKDTITTYSQLSESAARLANSFLQLGIVSGDVVVYQLVNSWRSCAIDLACAAIGAVVCPIPLGRGSLDIKSVIKRTNARALITERSYADIDYCEIIQSIRPNALSLRTFIVQGDKPASSETNWNDLDELFKNDPLKTPIKVCPNSPVRFLISSGTESEPKLVAYSHNAILGGRGRFLERITKPNRDFRALYLMPLGTAFGSSATFGVLSWMGGSLVLLPKFDITTAIEAIQQHKPSHIFGVPTMFQRMAAAAELQKTDLSCLTAIVSGGAIIDQATIYRCVSAFDCRIISLYGSADGINCHNTLEDSLDSICRSVGRPNPSICEIRIVDDQKQPLAQGEIGEIAGRGPMTPMQYVNAPDLDQRYRDHEGWVYTGDLGCIDDNGYLILLGRKKDIIIRGGMNISPVQIEKIATSHPEIISAACIPVPDEDLGQRVCICITLREGSDLLSLKEINDYLRDQGLEVNKLPEYLQFYRQLPMTPAGKINKKMLVENISSLGKSREQSRNSEYDTVT</sequence>
<dbReference type="Pfam" id="PF00501">
    <property type="entry name" value="AMP-binding"/>
    <property type="match status" value="1"/>
</dbReference>
<accession>A0ABY4VDR6</accession>
<gene>
    <name evidence="6" type="ORF">MJO52_04615</name>
</gene>
<evidence type="ECO:0000256" key="1">
    <source>
        <dbReference type="ARBA" id="ARBA00006432"/>
    </source>
</evidence>
<dbReference type="Pfam" id="PF13193">
    <property type="entry name" value="AMP-binding_C"/>
    <property type="match status" value="1"/>
</dbReference>
<feature type="domain" description="AMP-dependent synthetase/ligase" evidence="4">
    <location>
        <begin position="35"/>
        <end position="401"/>
    </location>
</feature>
<keyword evidence="3" id="KW-1133">Transmembrane helix</keyword>
<dbReference type="RefSeq" id="WP_252084776.1">
    <property type="nucleotide sequence ID" value="NZ_CP092418.1"/>
</dbReference>
<evidence type="ECO:0000256" key="3">
    <source>
        <dbReference type="SAM" id="Phobius"/>
    </source>
</evidence>
<dbReference type="Gene3D" id="3.40.50.12780">
    <property type="entry name" value="N-terminal domain of ligase-like"/>
    <property type="match status" value="1"/>
</dbReference>
<comment type="similarity">
    <text evidence="1">Belongs to the ATP-dependent AMP-binding enzyme family.</text>
</comment>
<evidence type="ECO:0000259" key="4">
    <source>
        <dbReference type="Pfam" id="PF00501"/>
    </source>
</evidence>
<dbReference type="InterPro" id="IPR020845">
    <property type="entry name" value="AMP-binding_CS"/>
</dbReference>
<dbReference type="InterPro" id="IPR025110">
    <property type="entry name" value="AMP-bd_C"/>
</dbReference>
<dbReference type="InterPro" id="IPR042099">
    <property type="entry name" value="ANL_N_sf"/>
</dbReference>
<feature type="domain" description="AMP-binding enzyme C-terminal" evidence="5">
    <location>
        <begin position="453"/>
        <end position="530"/>
    </location>
</feature>
<dbReference type="EMBL" id="CP092418">
    <property type="protein sequence ID" value="USD22417.1"/>
    <property type="molecule type" value="Genomic_DNA"/>
</dbReference>
<dbReference type="Gene3D" id="3.30.300.30">
    <property type="match status" value="1"/>
</dbReference>
<keyword evidence="3" id="KW-0472">Membrane</keyword>
<dbReference type="InterPro" id="IPR000873">
    <property type="entry name" value="AMP-dep_synth/lig_dom"/>
</dbReference>
<dbReference type="InterPro" id="IPR045851">
    <property type="entry name" value="AMP-bd_C_sf"/>
</dbReference>
<dbReference type="PROSITE" id="PS00455">
    <property type="entry name" value="AMP_BINDING"/>
    <property type="match status" value="1"/>
</dbReference>
<evidence type="ECO:0000313" key="7">
    <source>
        <dbReference type="Proteomes" id="UP001055658"/>
    </source>
</evidence>
<keyword evidence="7" id="KW-1185">Reference proteome</keyword>
<name>A0ABY4VDR6_9GAMM</name>
<keyword evidence="2 6" id="KW-0436">Ligase</keyword>
<dbReference type="SUPFAM" id="SSF56801">
    <property type="entry name" value="Acetyl-CoA synthetase-like"/>
    <property type="match status" value="1"/>
</dbReference>
<evidence type="ECO:0000259" key="5">
    <source>
        <dbReference type="Pfam" id="PF13193"/>
    </source>
</evidence>
<dbReference type="PANTHER" id="PTHR43201:SF5">
    <property type="entry name" value="MEDIUM-CHAIN ACYL-COA LIGASE ACSF2, MITOCHONDRIAL"/>
    <property type="match status" value="1"/>
</dbReference>